<name>A0A445DBF7_ARAHY</name>
<sequence>MGGRRITLIIEKTLYDSDLNPQQNGHFIPSQQVKNSGFLLPTKLESLEKKKEIKVKLLRSSSSDKNKLKEPLVDSDDSTVPFSRKKKTTNAFGYCPESEGTIRGMREGNNEEEKRMMNIKRRNRGCLISFLERLNLETLNSTVNSGPQCRPRTSFKGGFQEDR</sequence>
<dbReference type="GO" id="GO:0003677">
    <property type="term" value="F:DNA binding"/>
    <property type="evidence" value="ECO:0007669"/>
    <property type="project" value="InterPro"/>
</dbReference>
<feature type="region of interest" description="Disordered" evidence="1">
    <location>
        <begin position="143"/>
        <end position="163"/>
    </location>
</feature>
<feature type="region of interest" description="Disordered" evidence="1">
    <location>
        <begin position="58"/>
        <end position="83"/>
    </location>
</feature>
<evidence type="ECO:0000313" key="3">
    <source>
        <dbReference type="Proteomes" id="UP000289738"/>
    </source>
</evidence>
<evidence type="ECO:0000256" key="1">
    <source>
        <dbReference type="SAM" id="MobiDB-lite"/>
    </source>
</evidence>
<organism evidence="2 3">
    <name type="scientific">Arachis hypogaea</name>
    <name type="common">Peanut</name>
    <dbReference type="NCBI Taxonomy" id="3818"/>
    <lineage>
        <taxon>Eukaryota</taxon>
        <taxon>Viridiplantae</taxon>
        <taxon>Streptophyta</taxon>
        <taxon>Embryophyta</taxon>
        <taxon>Tracheophyta</taxon>
        <taxon>Spermatophyta</taxon>
        <taxon>Magnoliopsida</taxon>
        <taxon>eudicotyledons</taxon>
        <taxon>Gunneridae</taxon>
        <taxon>Pentapetalae</taxon>
        <taxon>rosids</taxon>
        <taxon>fabids</taxon>
        <taxon>Fabales</taxon>
        <taxon>Fabaceae</taxon>
        <taxon>Papilionoideae</taxon>
        <taxon>50 kb inversion clade</taxon>
        <taxon>dalbergioids sensu lato</taxon>
        <taxon>Dalbergieae</taxon>
        <taxon>Pterocarpus clade</taxon>
        <taxon>Arachis</taxon>
    </lineage>
</organism>
<feature type="compositionally biased region" description="Basic and acidic residues" evidence="1">
    <location>
        <begin position="62"/>
        <end position="72"/>
    </location>
</feature>
<proteinExistence type="predicted"/>
<dbReference type="EMBL" id="SDMP01000004">
    <property type="protein sequence ID" value="RYR60514.1"/>
    <property type="molecule type" value="Genomic_DNA"/>
</dbReference>
<keyword evidence="3" id="KW-1185">Reference proteome</keyword>
<gene>
    <name evidence="2" type="ORF">Ahy_A04g017571</name>
</gene>
<evidence type="ECO:0000313" key="2">
    <source>
        <dbReference type="EMBL" id="RYR60514.1"/>
    </source>
</evidence>
<comment type="caution">
    <text evidence="2">The sequence shown here is derived from an EMBL/GenBank/DDBJ whole genome shotgun (WGS) entry which is preliminary data.</text>
</comment>
<protein>
    <submittedName>
        <fullName evidence="2">Uncharacterized protein</fullName>
    </submittedName>
</protein>
<dbReference type="InterPro" id="IPR005508">
    <property type="entry name" value="At2g31720-like"/>
</dbReference>
<dbReference type="Pfam" id="PF03754">
    <property type="entry name" value="At2g31720-like"/>
    <property type="match status" value="1"/>
</dbReference>
<dbReference type="Proteomes" id="UP000289738">
    <property type="component" value="Chromosome A04"/>
</dbReference>
<reference evidence="2 3" key="1">
    <citation type="submission" date="2019-01" db="EMBL/GenBank/DDBJ databases">
        <title>Sequencing of cultivated peanut Arachis hypogaea provides insights into genome evolution and oil improvement.</title>
        <authorList>
            <person name="Chen X."/>
        </authorList>
    </citation>
    <scope>NUCLEOTIDE SEQUENCE [LARGE SCALE GENOMIC DNA]</scope>
    <source>
        <strain evidence="3">cv. Fuhuasheng</strain>
        <tissue evidence="2">Leaves</tissue>
    </source>
</reference>
<accession>A0A445DBF7</accession>
<dbReference type="AlphaFoldDB" id="A0A445DBF7"/>